<organism evidence="2 3">
    <name type="scientific">Alicyclobacillus fastidiosus</name>
    <dbReference type="NCBI Taxonomy" id="392011"/>
    <lineage>
        <taxon>Bacteria</taxon>
        <taxon>Bacillati</taxon>
        <taxon>Bacillota</taxon>
        <taxon>Bacilli</taxon>
        <taxon>Bacillales</taxon>
        <taxon>Alicyclobacillaceae</taxon>
        <taxon>Alicyclobacillus</taxon>
    </lineage>
</organism>
<evidence type="ECO:0000313" key="3">
    <source>
        <dbReference type="Proteomes" id="UP001164761"/>
    </source>
</evidence>
<dbReference type="PROSITE" id="PS51481">
    <property type="entry name" value="DHAK"/>
    <property type="match status" value="1"/>
</dbReference>
<accession>A0ABY6ZG19</accession>
<dbReference type="Pfam" id="PF02733">
    <property type="entry name" value="Dak1"/>
    <property type="match status" value="1"/>
</dbReference>
<gene>
    <name evidence="2" type="ORF">NZD89_26885</name>
</gene>
<name>A0ABY6ZG19_9BACL</name>
<dbReference type="InterPro" id="IPR050861">
    <property type="entry name" value="Dihydroxyacetone_Kinase"/>
</dbReference>
<protein>
    <submittedName>
        <fullName evidence="2">Dihydroxyacetone kinase subunit DhaK</fullName>
    </submittedName>
</protein>
<feature type="domain" description="DhaK" evidence="1">
    <location>
        <begin position="7"/>
        <end position="329"/>
    </location>
</feature>
<dbReference type="InterPro" id="IPR004006">
    <property type="entry name" value="DhaK_dom"/>
</dbReference>
<keyword evidence="2" id="KW-0418">Kinase</keyword>
<sequence>MKKILNNPSDFVDESLRGIVLAHSDMLRSVGDPRVIVRSDAPVRGKVAIATGGGYGHLPVFLGYVGQGLADGACVGNVFSSPSADAMLTVTKSIDGGAGVLYLYGNYFGDKMNFDLAAEMARDEGIQVETVRVTDDVASAPAEQMSKRRGVAGVFFVYKIAGACAESGASLEEVKRLAEEVVINVRTMGIGFSPCTIPASGKPTFEIADNEVEIGIGIHGEPGISRQETAPAKELVSQLLAHLTADLDLVPGDEVSILVNGTGSTPLEELYVAYKEAHSWLSQKGIKIFKPFVGEYATSLEMAGFSISVLKLDETMKALLQAPVNTPFIKQL</sequence>
<keyword evidence="3" id="KW-1185">Reference proteome</keyword>
<evidence type="ECO:0000313" key="2">
    <source>
        <dbReference type="EMBL" id="WAH41787.1"/>
    </source>
</evidence>
<dbReference type="GO" id="GO:0016301">
    <property type="term" value="F:kinase activity"/>
    <property type="evidence" value="ECO:0007669"/>
    <property type="project" value="UniProtKB-KW"/>
</dbReference>
<proteinExistence type="predicted"/>
<dbReference type="Proteomes" id="UP001164761">
    <property type="component" value="Chromosome"/>
</dbReference>
<dbReference type="RefSeq" id="WP_268005694.1">
    <property type="nucleotide sequence ID" value="NZ_BSUT01000001.1"/>
</dbReference>
<reference evidence="2" key="1">
    <citation type="submission" date="2022-08" db="EMBL/GenBank/DDBJ databases">
        <title>Alicyclobacillus fastidiosus DSM 17978, complete genome.</title>
        <authorList>
            <person name="Wang Q."/>
            <person name="Cai R."/>
            <person name="Wang Z."/>
        </authorList>
    </citation>
    <scope>NUCLEOTIDE SEQUENCE</scope>
    <source>
        <strain evidence="2">DSM 17978</strain>
    </source>
</reference>
<evidence type="ECO:0000259" key="1">
    <source>
        <dbReference type="PROSITE" id="PS51481"/>
    </source>
</evidence>
<dbReference type="PANTHER" id="PTHR28629:SF4">
    <property type="entry name" value="TRIOKINASE_FMN CYCLASE"/>
    <property type="match status" value="1"/>
</dbReference>
<dbReference type="PANTHER" id="PTHR28629">
    <property type="entry name" value="TRIOKINASE/FMN CYCLASE"/>
    <property type="match status" value="1"/>
</dbReference>
<dbReference type="EMBL" id="CP104067">
    <property type="protein sequence ID" value="WAH41787.1"/>
    <property type="molecule type" value="Genomic_DNA"/>
</dbReference>
<dbReference type="Gene3D" id="3.40.50.10440">
    <property type="entry name" value="Dihydroxyacetone kinase, domain 1"/>
    <property type="match status" value="1"/>
</dbReference>
<dbReference type="SUPFAM" id="SSF82549">
    <property type="entry name" value="DAK1/DegV-like"/>
    <property type="match status" value="1"/>
</dbReference>
<keyword evidence="2" id="KW-0808">Transferase</keyword>
<dbReference type="Gene3D" id="3.30.1180.20">
    <property type="entry name" value="Dihydroxyacetone kinase, domain 2"/>
    <property type="match status" value="1"/>
</dbReference>